<dbReference type="InterPro" id="IPR002372">
    <property type="entry name" value="PQQ_rpt_dom"/>
</dbReference>
<dbReference type="PANTHER" id="PTHR34512">
    <property type="entry name" value="CELL SURFACE PROTEIN"/>
    <property type="match status" value="1"/>
</dbReference>
<evidence type="ECO:0000313" key="4">
    <source>
        <dbReference type="Proteomes" id="UP000187526"/>
    </source>
</evidence>
<dbReference type="SUPFAM" id="SSF50998">
    <property type="entry name" value="Quinoprotein alcohol dehydrogenase-like"/>
    <property type="match status" value="1"/>
</dbReference>
<dbReference type="Pfam" id="PF13360">
    <property type="entry name" value="PQQ_2"/>
    <property type="match status" value="2"/>
</dbReference>
<accession>A0A1R1I4M1</accession>
<evidence type="ECO:0000313" key="3">
    <source>
        <dbReference type="EMBL" id="OMG53686.1"/>
    </source>
</evidence>
<dbReference type="InterPro" id="IPR018391">
    <property type="entry name" value="PQQ_b-propeller_rpt"/>
</dbReference>
<dbReference type="AlphaFoldDB" id="A0A1R1I4M1"/>
<dbReference type="SMART" id="SM00564">
    <property type="entry name" value="PQQ"/>
    <property type="match status" value="4"/>
</dbReference>
<keyword evidence="1" id="KW-0732">Signal</keyword>
<evidence type="ECO:0000256" key="1">
    <source>
        <dbReference type="SAM" id="SignalP"/>
    </source>
</evidence>
<feature type="domain" description="Pyrrolo-quinoline quinone repeat" evidence="2">
    <location>
        <begin position="209"/>
        <end position="332"/>
    </location>
</feature>
<feature type="chain" id="PRO_5012141781" description="Pyrrolo-quinoline quinone repeat domain-containing protein" evidence="1">
    <location>
        <begin position="24"/>
        <end position="364"/>
    </location>
</feature>
<dbReference type="PROSITE" id="PS51318">
    <property type="entry name" value="TAT"/>
    <property type="match status" value="1"/>
</dbReference>
<dbReference type="InterPro" id="IPR015943">
    <property type="entry name" value="WD40/YVTN_repeat-like_dom_sf"/>
</dbReference>
<dbReference type="Proteomes" id="UP000187526">
    <property type="component" value="Unassembled WGS sequence"/>
</dbReference>
<reference evidence="3 4" key="1">
    <citation type="submission" date="2016-10" db="EMBL/GenBank/DDBJ databases">
        <title>Alkaliphiles isolated from bioreactors.</title>
        <authorList>
            <person name="Salah Z."/>
            <person name="Rout S.P."/>
            <person name="Humphreys P.N."/>
        </authorList>
    </citation>
    <scope>NUCLEOTIDE SEQUENCE [LARGE SCALE GENOMIC DNA]</scope>
    <source>
        <strain evidence="3 4">ZS02</strain>
    </source>
</reference>
<sequence>MNPARRQLLAGALALGLAPRALAAGKAPGQLTTLARWASGDRNLVPVSLSEGKLLFAGERTLGLLDPAASTLPWQVAHSIAGGARFRPRGHDGIVLCGGRTEIAAWRPGEQQALWRYRAVDQIGTPCLAGRLACFGDGHKLLAVDLESGRILWYFAAIADTRISYAPVVAGDTLFVGPGDGRLYALSLADGQLRWHVDRMQEWQYLRQLHVDGTTLVAGSYKEKLYGLDTGNGQQRWEFSAGNFINSQHVANGLACLWSPTGWVYAIDTASGKIRWRHRTNDYRGGVHNWGALMAELVSNDKEVHALDLNNVLHVLARDDGRALADLKLPEPVRPFVTLLGDRRLICAGNSGDLLLLEMPPLSA</sequence>
<name>A0A1R1I4M1_9RHOO</name>
<dbReference type="EMBL" id="MTHD01000003">
    <property type="protein sequence ID" value="OMG53686.1"/>
    <property type="molecule type" value="Genomic_DNA"/>
</dbReference>
<organism evidence="3 4">
    <name type="scientific">Azonexus hydrophilus</name>
    <dbReference type="NCBI Taxonomy" id="418702"/>
    <lineage>
        <taxon>Bacteria</taxon>
        <taxon>Pseudomonadati</taxon>
        <taxon>Pseudomonadota</taxon>
        <taxon>Betaproteobacteria</taxon>
        <taxon>Rhodocyclales</taxon>
        <taxon>Azonexaceae</taxon>
        <taxon>Azonexus</taxon>
    </lineage>
</organism>
<keyword evidence="4" id="KW-1185">Reference proteome</keyword>
<dbReference type="PANTHER" id="PTHR34512:SF30">
    <property type="entry name" value="OUTER MEMBRANE PROTEIN ASSEMBLY FACTOR BAMB"/>
    <property type="match status" value="1"/>
</dbReference>
<dbReference type="Gene3D" id="2.130.10.10">
    <property type="entry name" value="YVTN repeat-like/Quinoprotein amine dehydrogenase"/>
    <property type="match status" value="1"/>
</dbReference>
<dbReference type="InterPro" id="IPR006311">
    <property type="entry name" value="TAT_signal"/>
</dbReference>
<protein>
    <recommendedName>
        <fullName evidence="2">Pyrrolo-quinoline quinone repeat domain-containing protein</fullName>
    </recommendedName>
</protein>
<feature type="signal peptide" evidence="1">
    <location>
        <begin position="1"/>
        <end position="23"/>
    </location>
</feature>
<dbReference type="RefSeq" id="WP_076094624.1">
    <property type="nucleotide sequence ID" value="NZ_MTHD01000003.1"/>
</dbReference>
<proteinExistence type="predicted"/>
<comment type="caution">
    <text evidence="3">The sequence shown here is derived from an EMBL/GenBank/DDBJ whole genome shotgun (WGS) entry which is preliminary data.</text>
</comment>
<dbReference type="InterPro" id="IPR011047">
    <property type="entry name" value="Quinoprotein_ADH-like_sf"/>
</dbReference>
<feature type="domain" description="Pyrrolo-quinoline quinone repeat" evidence="2">
    <location>
        <begin position="61"/>
        <end position="196"/>
    </location>
</feature>
<evidence type="ECO:0000259" key="2">
    <source>
        <dbReference type="Pfam" id="PF13360"/>
    </source>
</evidence>
<gene>
    <name evidence="3" type="ORF">BJN45_09625</name>
</gene>
<dbReference type="STRING" id="418702.BJN45_09625"/>